<evidence type="ECO:0000313" key="2">
    <source>
        <dbReference type="EMBL" id="CAA9402900.1"/>
    </source>
</evidence>
<dbReference type="EMBL" id="CADCUV010000055">
    <property type="protein sequence ID" value="CAA9402900.1"/>
    <property type="molecule type" value="Genomic_DNA"/>
</dbReference>
<sequence length="78" mass="8080">DQRQHQDGPRPRRDTGGAQRGRARRPGPARPAGGGGLGRTRPQGIPGAGAGPRARGRDARDPGRGWSGRGDRGGQPDV</sequence>
<reference evidence="2" key="1">
    <citation type="submission" date="2020-02" db="EMBL/GenBank/DDBJ databases">
        <authorList>
            <person name="Meier V. D."/>
        </authorList>
    </citation>
    <scope>NUCLEOTIDE SEQUENCE</scope>
    <source>
        <strain evidence="2">AVDCRST_MAG22</strain>
    </source>
</reference>
<accession>A0A6J4P511</accession>
<organism evidence="2">
    <name type="scientific">uncultured Rubrobacteraceae bacterium</name>
    <dbReference type="NCBI Taxonomy" id="349277"/>
    <lineage>
        <taxon>Bacteria</taxon>
        <taxon>Bacillati</taxon>
        <taxon>Actinomycetota</taxon>
        <taxon>Rubrobacteria</taxon>
        <taxon>Rubrobacterales</taxon>
        <taxon>Rubrobacteraceae</taxon>
        <taxon>environmental samples</taxon>
    </lineage>
</organism>
<gene>
    <name evidence="2" type="ORF">AVDCRST_MAG22-1217</name>
</gene>
<feature type="compositionally biased region" description="Basic and acidic residues" evidence="1">
    <location>
        <begin position="1"/>
        <end position="15"/>
    </location>
</feature>
<feature type="compositionally biased region" description="Basic and acidic residues" evidence="1">
    <location>
        <begin position="55"/>
        <end position="78"/>
    </location>
</feature>
<dbReference type="AlphaFoldDB" id="A0A6J4P511"/>
<proteinExistence type="predicted"/>
<evidence type="ECO:0000256" key="1">
    <source>
        <dbReference type="SAM" id="MobiDB-lite"/>
    </source>
</evidence>
<protein>
    <submittedName>
        <fullName evidence="2">Uncharacterized protein</fullName>
    </submittedName>
</protein>
<feature type="non-terminal residue" evidence="2">
    <location>
        <position position="1"/>
    </location>
</feature>
<feature type="region of interest" description="Disordered" evidence="1">
    <location>
        <begin position="1"/>
        <end position="78"/>
    </location>
</feature>
<name>A0A6J4P511_9ACTN</name>
<feature type="non-terminal residue" evidence="2">
    <location>
        <position position="78"/>
    </location>
</feature>